<comment type="caution">
    <text evidence="2">The sequence shown here is derived from an EMBL/GenBank/DDBJ whole genome shotgun (WGS) entry which is preliminary data.</text>
</comment>
<evidence type="ECO:0000256" key="1">
    <source>
        <dbReference type="SAM" id="MobiDB-lite"/>
    </source>
</evidence>
<dbReference type="AlphaFoldDB" id="A0A3L8D4H4"/>
<accession>A0A3L8D4H4</accession>
<name>A0A3L8D4H4_OOCBI</name>
<evidence type="ECO:0000313" key="2">
    <source>
        <dbReference type="EMBL" id="RLU14913.1"/>
    </source>
</evidence>
<evidence type="ECO:0000313" key="3">
    <source>
        <dbReference type="Proteomes" id="UP000279307"/>
    </source>
</evidence>
<gene>
    <name evidence="2" type="ORF">DMN91_012800</name>
</gene>
<proteinExistence type="predicted"/>
<organism evidence="2 3">
    <name type="scientific">Ooceraea biroi</name>
    <name type="common">Clonal raider ant</name>
    <name type="synonym">Cerapachys biroi</name>
    <dbReference type="NCBI Taxonomy" id="2015173"/>
    <lineage>
        <taxon>Eukaryota</taxon>
        <taxon>Metazoa</taxon>
        <taxon>Ecdysozoa</taxon>
        <taxon>Arthropoda</taxon>
        <taxon>Hexapoda</taxon>
        <taxon>Insecta</taxon>
        <taxon>Pterygota</taxon>
        <taxon>Neoptera</taxon>
        <taxon>Endopterygota</taxon>
        <taxon>Hymenoptera</taxon>
        <taxon>Apocrita</taxon>
        <taxon>Aculeata</taxon>
        <taxon>Formicoidea</taxon>
        <taxon>Formicidae</taxon>
        <taxon>Dorylinae</taxon>
        <taxon>Ooceraea</taxon>
    </lineage>
</organism>
<protein>
    <submittedName>
        <fullName evidence="2">Uncharacterized protein</fullName>
    </submittedName>
</protein>
<feature type="compositionally biased region" description="Polar residues" evidence="1">
    <location>
        <begin position="93"/>
        <end position="104"/>
    </location>
</feature>
<sequence length="104" mass="11614">MFGAHTTSLITMQAQVSYTFCRVSTINAEGDRTATEIHDVASDRSAVPRARWLSIISPHSLRLRIAAPWHVVTRYEGRQSSRVSPGTRRHARQSSSSSVAHERL</sequence>
<dbReference type="Proteomes" id="UP000279307">
    <property type="component" value="Chromosome 14"/>
</dbReference>
<dbReference type="EMBL" id="QOIP01000014">
    <property type="protein sequence ID" value="RLU14913.1"/>
    <property type="molecule type" value="Genomic_DNA"/>
</dbReference>
<feature type="region of interest" description="Disordered" evidence="1">
    <location>
        <begin position="76"/>
        <end position="104"/>
    </location>
</feature>
<reference evidence="2 3" key="1">
    <citation type="journal article" date="2018" name="Genome Res.">
        <title>The genomic architecture and molecular evolution of ant odorant receptors.</title>
        <authorList>
            <person name="McKenzie S.K."/>
            <person name="Kronauer D.J.C."/>
        </authorList>
    </citation>
    <scope>NUCLEOTIDE SEQUENCE [LARGE SCALE GENOMIC DNA]</scope>
    <source>
        <strain evidence="2">Clonal line C1</strain>
    </source>
</reference>